<gene>
    <name evidence="1" type="ORF">ACFSGJ_14990</name>
</gene>
<reference evidence="2" key="1">
    <citation type="journal article" date="2019" name="Int. J. Syst. Evol. Microbiol.">
        <title>The Global Catalogue of Microorganisms (GCM) 10K type strain sequencing project: providing services to taxonomists for standard genome sequencing and annotation.</title>
        <authorList>
            <consortium name="The Broad Institute Genomics Platform"/>
            <consortium name="The Broad Institute Genome Sequencing Center for Infectious Disease"/>
            <person name="Wu L."/>
            <person name="Ma J."/>
        </authorList>
    </citation>
    <scope>NUCLEOTIDE SEQUENCE [LARGE SCALE GENOMIC DNA]</scope>
    <source>
        <strain evidence="2">CGMCC 4.7242</strain>
    </source>
</reference>
<protein>
    <submittedName>
        <fullName evidence="1">Glycosyl transferase</fullName>
    </submittedName>
</protein>
<evidence type="ECO:0000313" key="2">
    <source>
        <dbReference type="Proteomes" id="UP001597353"/>
    </source>
</evidence>
<proteinExistence type="predicted"/>
<name>A0ABW4S7P6_9RHOB</name>
<keyword evidence="1" id="KW-0808">Transferase</keyword>
<organism evidence="1 2">
    <name type="scientific">Halodurantibacterium flavum</name>
    <dbReference type="NCBI Taxonomy" id="1382802"/>
    <lineage>
        <taxon>Bacteria</taxon>
        <taxon>Pseudomonadati</taxon>
        <taxon>Pseudomonadota</taxon>
        <taxon>Alphaproteobacteria</taxon>
        <taxon>Rhodobacterales</taxon>
        <taxon>Paracoccaceae</taxon>
        <taxon>Halodurantibacterium</taxon>
    </lineage>
</organism>
<dbReference type="EMBL" id="JBHUGH010000012">
    <property type="protein sequence ID" value="MFD1913517.1"/>
    <property type="molecule type" value="Genomic_DNA"/>
</dbReference>
<sequence>MVTTNAICIKYGSAYGPDYVNRLWAGLGRNTASPLRFFCMTDDRTGLRPEIEILPLPQEPFHDRMFEALRKAPKFGRLQKVSLFRPDLIPDLEGSLLVFDIDVVITGSIDALRDFAPGKVSMRREWKASAANGALGHGSVEKFHPDRHGYLYEEMARDPEGAVAFGMGSEQTYTSRLADRHNDFEPFPDEWIVSFKYDCRPAKPLNLFLPPRLPRDARVVCFHGRPKMEEAVAGYRAGLRSTRPCAWLRDAWIGTELGARP</sequence>
<dbReference type="InterPro" id="IPR029044">
    <property type="entry name" value="Nucleotide-diphossugar_trans"/>
</dbReference>
<keyword evidence="2" id="KW-1185">Reference proteome</keyword>
<accession>A0ABW4S7P6</accession>
<dbReference type="GO" id="GO:0016740">
    <property type="term" value="F:transferase activity"/>
    <property type="evidence" value="ECO:0007669"/>
    <property type="project" value="UniProtKB-KW"/>
</dbReference>
<evidence type="ECO:0000313" key="1">
    <source>
        <dbReference type="EMBL" id="MFD1913517.1"/>
    </source>
</evidence>
<comment type="caution">
    <text evidence="1">The sequence shown here is derived from an EMBL/GenBank/DDBJ whole genome shotgun (WGS) entry which is preliminary data.</text>
</comment>
<dbReference type="Proteomes" id="UP001597353">
    <property type="component" value="Unassembled WGS sequence"/>
</dbReference>
<dbReference type="RefSeq" id="WP_390263496.1">
    <property type="nucleotide sequence ID" value="NZ_JBHUGH010000012.1"/>
</dbReference>
<dbReference type="SUPFAM" id="SSF53448">
    <property type="entry name" value="Nucleotide-diphospho-sugar transferases"/>
    <property type="match status" value="1"/>
</dbReference>